<feature type="transmembrane region" description="Helical" evidence="1">
    <location>
        <begin position="393"/>
        <end position="414"/>
    </location>
</feature>
<gene>
    <name evidence="2" type="ORF">EG19_08515</name>
</gene>
<dbReference type="Pfam" id="PF00873">
    <property type="entry name" value="ACR_tran"/>
    <property type="match status" value="1"/>
</dbReference>
<dbReference type="GO" id="GO:0005886">
    <property type="term" value="C:plasma membrane"/>
    <property type="evidence" value="ECO:0007669"/>
    <property type="project" value="TreeGrafter"/>
</dbReference>
<dbReference type="PANTHER" id="PTHR32063">
    <property type="match status" value="1"/>
</dbReference>
<keyword evidence="1" id="KW-0812">Transmembrane</keyword>
<feature type="transmembrane region" description="Helical" evidence="1">
    <location>
        <begin position="901"/>
        <end position="923"/>
    </location>
</feature>
<dbReference type="GO" id="GO:0042910">
    <property type="term" value="F:xenobiotic transmembrane transporter activity"/>
    <property type="evidence" value="ECO:0007669"/>
    <property type="project" value="TreeGrafter"/>
</dbReference>
<feature type="transmembrane region" description="Helical" evidence="1">
    <location>
        <begin position="12"/>
        <end position="34"/>
    </location>
</feature>
<feature type="transmembrane region" description="Helical" evidence="1">
    <location>
        <begin position="538"/>
        <end position="556"/>
    </location>
</feature>
<feature type="transmembrane region" description="Helical" evidence="1">
    <location>
        <begin position="447"/>
        <end position="467"/>
    </location>
</feature>
<feature type="transmembrane region" description="Helical" evidence="1">
    <location>
        <begin position="929"/>
        <end position="951"/>
    </location>
</feature>
<evidence type="ECO:0000313" key="2">
    <source>
        <dbReference type="EMBL" id="KDA52940.1"/>
    </source>
</evidence>
<feature type="transmembrane region" description="Helical" evidence="1">
    <location>
        <begin position="1004"/>
        <end position="1030"/>
    </location>
</feature>
<dbReference type="SUPFAM" id="SSF82714">
    <property type="entry name" value="Multidrug efflux transporter AcrB TolC docking domain, DN and DC subdomains"/>
    <property type="match status" value="2"/>
</dbReference>
<proteinExistence type="predicted"/>
<sequence length="1043" mass="112894">MKAQERRGLVHWAITHPVGTITISLGICVVGLALGTNLAVDLLPKIIYPQVRASVTYPGVDPEVMEQTVTKPLETRLATTENAILITSESSEGRSGVDLHFSYGTNVDFALRDASTKLDQARGALPRDVDPPVIFKFDPSQIPVLQFAVSSPTRDEAWLKRWCEDALAKQLLTVEGVASVDVAGGLDREIQVVVDPERLRSYGLTVSELLSRIQEENVDISGGRVSSATREVLTKTKGKFRSVADIERVRIPLRSGGEVALTDIARVLDTHRDNRVYVRLNGKPAVQVAISKQPDANTVAVVDGCNRVLARLHAEGFFPPDVTSQVVEDQAFYVRAAVSGVGNAALVGGALAMVVVFLFLRSLRRTVIIGLAIPLSILGCLALMGVSGMTLNLMSLGGLALGIGMLVDNAIVMLENIDRHQRRGEDALEATHQGAAEVASAVAASTLTNLAAVVPFLLISGLAALIFRELLLTISFAILVSLLVALTLVPMLSGQLFRLKARRSRLEEVAFLRWVPAVVERLEGLYRRQLPWVLRHRGWVLAGAFLAFFLSLWGMGQLGNEFLPPVDDGRVRVFLRFPPDTSVEVTNRAVKEAERLVSSLPEVKQVFAVAGGGIWGRGVNVNPAVGSMVVELTPRRKRSMSAAQWVQMAQERLKELPALKDAQVRVSPPRIRGLRTGTSTEDIEVKIFGEDLATLERLGNDLAAQLARLPGLVNVDSSYQRTAPELRVEVDRVRATTLGLDVGEVGRTVRTAVGGTVATRLTEQDREFDVRVRFPRELVQSASELGSVPLFPRTGVPVRVRDVARIYESSSPQTILRENQNRLVRVTAQALPSVWSTGEATAAVRKVLAGFALPEGYTVRFGGQEETIAENRRIFLTMIGLAVFLVFAVMAVQYESFSLPLAIMGAIPLALVGVVGALALAGLPISAPVMLGMILLAGIVVNNGILLVEYIELRRKTGLEPVAAILEAAPLRVRPILMTVGTTVVGMLPLALNPAEGAELMSPLAVAVIGGLTVSTALTLFVVPSLYLELFRMREAFSRRWLG</sequence>
<dbReference type="STRING" id="1312852.EG19_08515"/>
<dbReference type="InterPro" id="IPR001036">
    <property type="entry name" value="Acrflvin-R"/>
</dbReference>
<keyword evidence="3" id="KW-1185">Reference proteome</keyword>
<dbReference type="Gene3D" id="3.30.70.1430">
    <property type="entry name" value="Multidrug efflux transporter AcrB pore domain"/>
    <property type="match status" value="2"/>
</dbReference>
<dbReference type="Proteomes" id="UP000027284">
    <property type="component" value="Unassembled WGS sequence"/>
</dbReference>
<feature type="transmembrane region" description="Helical" evidence="1">
    <location>
        <begin position="473"/>
        <end position="497"/>
    </location>
</feature>
<dbReference type="SUPFAM" id="SSF82866">
    <property type="entry name" value="Multidrug efflux transporter AcrB transmembrane domain"/>
    <property type="match status" value="2"/>
</dbReference>
<dbReference type="Gene3D" id="3.30.70.1440">
    <property type="entry name" value="Multidrug efflux transporter AcrB pore domain"/>
    <property type="match status" value="1"/>
</dbReference>
<dbReference type="Gene3D" id="3.30.2090.10">
    <property type="entry name" value="Multidrug efflux transporter AcrB TolC docking domain, DN and DC subdomains"/>
    <property type="match status" value="2"/>
</dbReference>
<dbReference type="SUPFAM" id="SSF82693">
    <property type="entry name" value="Multidrug efflux transporter AcrB pore domain, PN1, PN2, PC1 and PC2 subdomains"/>
    <property type="match status" value="3"/>
</dbReference>
<dbReference type="RefSeq" id="WP_053335261.1">
    <property type="nucleotide sequence ID" value="NZ_JMFG01000037.1"/>
</dbReference>
<keyword evidence="1" id="KW-0472">Membrane</keyword>
<dbReference type="Gene3D" id="1.20.1640.10">
    <property type="entry name" value="Multidrug efflux transporter AcrB transmembrane domain"/>
    <property type="match status" value="2"/>
</dbReference>
<dbReference type="OrthoDB" id="9757876at2"/>
<reference evidence="2 3" key="1">
    <citation type="submission" date="2014-04" db="EMBL/GenBank/DDBJ databases">
        <title>The Genome Sequence of Thermoanaerobaculum aquaticum MP-01, The First Cultivated Group 23 Acidobacterium.</title>
        <authorList>
            <person name="Stamps B.W."/>
            <person name="Losey N.A."/>
            <person name="Lawson P.A."/>
            <person name="Stevenson B.S."/>
        </authorList>
    </citation>
    <scope>NUCLEOTIDE SEQUENCE [LARGE SCALE GENOMIC DNA]</scope>
    <source>
        <strain evidence="2 3">MP-01</strain>
    </source>
</reference>
<organism evidence="2 3">
    <name type="scientific">Thermoanaerobaculum aquaticum</name>
    <dbReference type="NCBI Taxonomy" id="1312852"/>
    <lineage>
        <taxon>Bacteria</taxon>
        <taxon>Pseudomonadati</taxon>
        <taxon>Acidobacteriota</taxon>
        <taxon>Thermoanaerobaculia</taxon>
        <taxon>Thermoanaerobaculales</taxon>
        <taxon>Thermoanaerobaculaceae</taxon>
        <taxon>Thermoanaerobaculum</taxon>
    </lineage>
</organism>
<dbReference type="EMBL" id="JMFG01000037">
    <property type="protein sequence ID" value="KDA52940.1"/>
    <property type="molecule type" value="Genomic_DNA"/>
</dbReference>
<dbReference type="PRINTS" id="PR00702">
    <property type="entry name" value="ACRIFLAVINRP"/>
</dbReference>
<dbReference type="Gene3D" id="3.30.70.1320">
    <property type="entry name" value="Multidrug efflux transporter AcrB pore domain like"/>
    <property type="match status" value="1"/>
</dbReference>
<dbReference type="AlphaFoldDB" id="A0A062XWT4"/>
<evidence type="ECO:0000256" key="1">
    <source>
        <dbReference type="SAM" id="Phobius"/>
    </source>
</evidence>
<accession>A0A062XWT4</accession>
<dbReference type="InterPro" id="IPR027463">
    <property type="entry name" value="AcrB_DN_DC_subdom"/>
</dbReference>
<feature type="transmembrane region" description="Helical" evidence="1">
    <location>
        <begin position="367"/>
        <end position="387"/>
    </location>
</feature>
<evidence type="ECO:0008006" key="4">
    <source>
        <dbReference type="Google" id="ProtNLM"/>
    </source>
</evidence>
<dbReference type="PANTHER" id="PTHR32063:SF0">
    <property type="entry name" value="SWARMING MOTILITY PROTEIN SWRC"/>
    <property type="match status" value="1"/>
</dbReference>
<comment type="caution">
    <text evidence="2">The sequence shown here is derived from an EMBL/GenBank/DDBJ whole genome shotgun (WGS) entry which is preliminary data.</text>
</comment>
<name>A0A062XWT4_9BACT</name>
<feature type="transmembrane region" description="Helical" evidence="1">
    <location>
        <begin position="971"/>
        <end position="992"/>
    </location>
</feature>
<evidence type="ECO:0000313" key="3">
    <source>
        <dbReference type="Proteomes" id="UP000027284"/>
    </source>
</evidence>
<protein>
    <recommendedName>
        <fullName evidence="4">Efflux RND transporter permease subunit</fullName>
    </recommendedName>
</protein>
<keyword evidence="1" id="KW-1133">Transmembrane helix</keyword>
<feature type="transmembrane region" description="Helical" evidence="1">
    <location>
        <begin position="332"/>
        <end position="360"/>
    </location>
</feature>
<feature type="transmembrane region" description="Helical" evidence="1">
    <location>
        <begin position="874"/>
        <end position="894"/>
    </location>
</feature>